<dbReference type="EMBL" id="RYZH01000036">
    <property type="protein sequence ID" value="RUL85816.1"/>
    <property type="molecule type" value="Genomic_DNA"/>
</dbReference>
<proteinExistence type="predicted"/>
<keyword evidence="2 4" id="KW-0812">Transmembrane</keyword>
<reference evidence="6 7" key="1">
    <citation type="submission" date="2018-12" db="EMBL/GenBank/DDBJ databases">
        <authorList>
            <person name="Toschakov S.V."/>
        </authorList>
    </citation>
    <scope>NUCLEOTIDE SEQUENCE [LARGE SCALE GENOMIC DNA]</scope>
    <source>
        <strain evidence="6 7">GM2012</strain>
    </source>
</reference>
<comment type="caution">
    <text evidence="6">The sequence shown here is derived from an EMBL/GenBank/DDBJ whole genome shotgun (WGS) entry which is preliminary data.</text>
</comment>
<name>A0A432MGF9_9BACT</name>
<reference evidence="6 7" key="2">
    <citation type="submission" date="2019-01" db="EMBL/GenBank/DDBJ databases">
        <title>Tautonia sociabilis, a novel thermotolerant planctomycete of Isosphaeraceae family, isolated from a 4000 m deep subterranean habitat.</title>
        <authorList>
            <person name="Kovaleva O.L."/>
            <person name="Elcheninov A.G."/>
            <person name="Van Heerden E."/>
            <person name="Toshchakov S.V."/>
            <person name="Novikov A."/>
            <person name="Bonch-Osmolovskaya E.A."/>
            <person name="Kublanov I.V."/>
        </authorList>
    </citation>
    <scope>NUCLEOTIDE SEQUENCE [LARGE SCALE GENOMIC DNA]</scope>
    <source>
        <strain evidence="6 7">GM2012</strain>
    </source>
</reference>
<feature type="region of interest" description="Disordered" evidence="3">
    <location>
        <begin position="455"/>
        <end position="495"/>
    </location>
</feature>
<dbReference type="OrthoDB" id="238919at2"/>
<evidence type="ECO:0000259" key="5">
    <source>
        <dbReference type="Pfam" id="PF00361"/>
    </source>
</evidence>
<feature type="compositionally biased region" description="Pro residues" evidence="3">
    <location>
        <begin position="463"/>
        <end position="472"/>
    </location>
</feature>
<evidence type="ECO:0000256" key="3">
    <source>
        <dbReference type="SAM" id="MobiDB-lite"/>
    </source>
</evidence>
<dbReference type="GO" id="GO:0012505">
    <property type="term" value="C:endomembrane system"/>
    <property type="evidence" value="ECO:0007669"/>
    <property type="project" value="UniProtKB-SubCell"/>
</dbReference>
<evidence type="ECO:0000256" key="1">
    <source>
        <dbReference type="ARBA" id="ARBA00004127"/>
    </source>
</evidence>
<feature type="transmembrane region" description="Helical" evidence="4">
    <location>
        <begin position="377"/>
        <end position="399"/>
    </location>
</feature>
<feature type="transmembrane region" description="Helical" evidence="4">
    <location>
        <begin position="219"/>
        <end position="237"/>
    </location>
</feature>
<feature type="transmembrane region" description="Helical" evidence="4">
    <location>
        <begin position="243"/>
        <end position="265"/>
    </location>
</feature>
<organism evidence="6 7">
    <name type="scientific">Tautonia sociabilis</name>
    <dbReference type="NCBI Taxonomy" id="2080755"/>
    <lineage>
        <taxon>Bacteria</taxon>
        <taxon>Pseudomonadati</taxon>
        <taxon>Planctomycetota</taxon>
        <taxon>Planctomycetia</taxon>
        <taxon>Isosphaerales</taxon>
        <taxon>Isosphaeraceae</taxon>
        <taxon>Tautonia</taxon>
    </lineage>
</organism>
<feature type="transmembrane region" description="Helical" evidence="4">
    <location>
        <begin position="272"/>
        <end position="294"/>
    </location>
</feature>
<dbReference type="InterPro" id="IPR001750">
    <property type="entry name" value="ND/Mrp_TM"/>
</dbReference>
<sequence>MFGLHVPWLELCILIPAAAAARVATLREPGAARRLSLIASGLALACALAAWQDFARLPSPSSQDRWDPLAPLLGEPLFAVDELTAPLLPMAALICFLTNLATLRAKFRVFSFARSLAAEAILLATLACVRPWGLVVLLAAGAVPPFLELRARRRPTRVFVAHMTLFVALLVAGRALVAGGGAITLGAALLTAALLLRVGIVPVHCWMTDLFEHATFGTALLFVSPMVGVYGMARLVLPVAPPGILEAISIASIITAAYAAGMALVQREARRFFCYLFLSHSSLVLVGMEAATPIGLTGALSLWLSVALALTGFGLTIRSVESRIGRVSLADFHGLDAHVPMLAALFLLTGLASIGFPGTAGFVGLELLVEGASRSSSILEASVVIITALNGLAVMQAFFRIFTGKPNPTSIDLRIRRPERIAVLTLMALILGGGLIPQPGVSSRYRAALELVEARRRHTPADSPSPPGPPPMLAHHPSTTGTPSSLPQARRDERR</sequence>
<protein>
    <submittedName>
        <fullName evidence="6">Oxidoreductase</fullName>
    </submittedName>
</protein>
<comment type="subcellular location">
    <subcellularLocation>
        <location evidence="1">Endomembrane system</location>
        <topology evidence="1">Multi-pass membrane protein</topology>
    </subcellularLocation>
    <subcellularLocation>
        <location evidence="2">Membrane</location>
        <topology evidence="2">Multi-pass membrane protein</topology>
    </subcellularLocation>
</comment>
<dbReference type="PANTHER" id="PTHR43507:SF1">
    <property type="entry name" value="NADH-UBIQUINONE OXIDOREDUCTASE CHAIN 4"/>
    <property type="match status" value="1"/>
</dbReference>
<dbReference type="GO" id="GO:0048039">
    <property type="term" value="F:ubiquinone binding"/>
    <property type="evidence" value="ECO:0007669"/>
    <property type="project" value="TreeGrafter"/>
</dbReference>
<keyword evidence="4" id="KW-1133">Transmembrane helix</keyword>
<feature type="transmembrane region" description="Helical" evidence="4">
    <location>
        <begin position="300"/>
        <end position="320"/>
    </location>
</feature>
<dbReference type="Proteomes" id="UP000280296">
    <property type="component" value="Unassembled WGS sequence"/>
</dbReference>
<dbReference type="AlphaFoldDB" id="A0A432MGF9"/>
<evidence type="ECO:0000313" key="6">
    <source>
        <dbReference type="EMBL" id="RUL85816.1"/>
    </source>
</evidence>
<feature type="transmembrane region" description="Helical" evidence="4">
    <location>
        <begin position="83"/>
        <end position="102"/>
    </location>
</feature>
<accession>A0A432MGF9</accession>
<feature type="transmembrane region" description="Helical" evidence="4">
    <location>
        <begin position="6"/>
        <end position="23"/>
    </location>
</feature>
<feature type="domain" description="NADH:quinone oxidoreductase/Mrp antiporter transmembrane" evidence="5">
    <location>
        <begin position="177"/>
        <end position="386"/>
    </location>
</feature>
<dbReference type="GO" id="GO:0016020">
    <property type="term" value="C:membrane"/>
    <property type="evidence" value="ECO:0007669"/>
    <property type="project" value="UniProtKB-SubCell"/>
</dbReference>
<dbReference type="GO" id="GO:0008137">
    <property type="term" value="F:NADH dehydrogenase (ubiquinone) activity"/>
    <property type="evidence" value="ECO:0007669"/>
    <property type="project" value="InterPro"/>
</dbReference>
<dbReference type="RefSeq" id="WP_126726754.1">
    <property type="nucleotide sequence ID" value="NZ_RYZH01000036.1"/>
</dbReference>
<evidence type="ECO:0000313" key="7">
    <source>
        <dbReference type="Proteomes" id="UP000280296"/>
    </source>
</evidence>
<gene>
    <name evidence="6" type="ORF">TsocGM_17490</name>
</gene>
<dbReference type="PANTHER" id="PTHR43507">
    <property type="entry name" value="NADH-UBIQUINONE OXIDOREDUCTASE CHAIN 4"/>
    <property type="match status" value="1"/>
</dbReference>
<evidence type="ECO:0000256" key="4">
    <source>
        <dbReference type="SAM" id="Phobius"/>
    </source>
</evidence>
<feature type="transmembrane region" description="Helical" evidence="4">
    <location>
        <begin position="35"/>
        <end position="52"/>
    </location>
</feature>
<dbReference type="GO" id="GO:0003954">
    <property type="term" value="F:NADH dehydrogenase activity"/>
    <property type="evidence" value="ECO:0007669"/>
    <property type="project" value="TreeGrafter"/>
</dbReference>
<dbReference type="InterPro" id="IPR003918">
    <property type="entry name" value="NADH_UbQ_OxRdtase"/>
</dbReference>
<dbReference type="Pfam" id="PF00361">
    <property type="entry name" value="Proton_antipo_M"/>
    <property type="match status" value="1"/>
</dbReference>
<dbReference type="GO" id="GO:0042773">
    <property type="term" value="P:ATP synthesis coupled electron transport"/>
    <property type="evidence" value="ECO:0007669"/>
    <property type="project" value="InterPro"/>
</dbReference>
<feature type="transmembrane region" description="Helical" evidence="4">
    <location>
        <begin position="341"/>
        <end position="365"/>
    </location>
</feature>
<feature type="transmembrane region" description="Helical" evidence="4">
    <location>
        <begin position="183"/>
        <end position="207"/>
    </location>
</feature>
<keyword evidence="4" id="KW-0472">Membrane</keyword>
<keyword evidence="7" id="KW-1185">Reference proteome</keyword>
<dbReference type="GO" id="GO:0015990">
    <property type="term" value="P:electron transport coupled proton transport"/>
    <property type="evidence" value="ECO:0007669"/>
    <property type="project" value="TreeGrafter"/>
</dbReference>
<evidence type="ECO:0000256" key="2">
    <source>
        <dbReference type="RuleBase" id="RU000320"/>
    </source>
</evidence>
<feature type="transmembrane region" description="Helical" evidence="4">
    <location>
        <begin position="158"/>
        <end position="177"/>
    </location>
</feature>
<feature type="transmembrane region" description="Helical" evidence="4">
    <location>
        <begin position="420"/>
        <end position="437"/>
    </location>
</feature>